<keyword evidence="5" id="KW-0378">Hydrolase</keyword>
<evidence type="ECO:0000256" key="3">
    <source>
        <dbReference type="ARBA" id="ARBA00023098"/>
    </source>
</evidence>
<dbReference type="GO" id="GO:0004630">
    <property type="term" value="F:phospholipase D activity"/>
    <property type="evidence" value="ECO:0007669"/>
    <property type="project" value="UniProtKB-EC"/>
</dbReference>
<dbReference type="SUPFAM" id="SSF64268">
    <property type="entry name" value="PX domain"/>
    <property type="match status" value="1"/>
</dbReference>
<evidence type="ECO:0000256" key="2">
    <source>
        <dbReference type="ARBA" id="ARBA00022737"/>
    </source>
</evidence>
<dbReference type="InterPro" id="IPR036871">
    <property type="entry name" value="PX_dom_sf"/>
</dbReference>
<gene>
    <name evidence="5" type="ORF">LSAA_10213</name>
</gene>
<proteinExistence type="predicted"/>
<dbReference type="EC" id="3.1.4.4" evidence="5"/>
<dbReference type="InterPro" id="IPR001683">
    <property type="entry name" value="PX_dom"/>
</dbReference>
<dbReference type="Gene3D" id="3.30.1520.10">
    <property type="entry name" value="Phox-like domain"/>
    <property type="match status" value="1"/>
</dbReference>
<reference evidence="5" key="1">
    <citation type="submission" date="2021-02" db="EMBL/GenBank/DDBJ databases">
        <authorList>
            <person name="Bekaert M."/>
        </authorList>
    </citation>
    <scope>NUCLEOTIDE SEQUENCE</scope>
    <source>
        <strain evidence="5">IoA-00</strain>
    </source>
</reference>
<keyword evidence="6" id="KW-1185">Reference proteome</keyword>
<evidence type="ECO:0000313" key="6">
    <source>
        <dbReference type="Proteomes" id="UP000675881"/>
    </source>
</evidence>
<feature type="compositionally biased region" description="Basic and acidic residues" evidence="4">
    <location>
        <begin position="525"/>
        <end position="535"/>
    </location>
</feature>
<dbReference type="PROSITE" id="PS50195">
    <property type="entry name" value="PX"/>
    <property type="match status" value="1"/>
</dbReference>
<keyword evidence="2" id="KW-0677">Repeat</keyword>
<dbReference type="EMBL" id="HG994584">
    <property type="protein sequence ID" value="CAF2951087.1"/>
    <property type="molecule type" value="Genomic_DNA"/>
</dbReference>
<evidence type="ECO:0000256" key="4">
    <source>
        <dbReference type="SAM" id="MobiDB-lite"/>
    </source>
</evidence>
<accession>A0A7R8H9K4</accession>
<organism evidence="5 6">
    <name type="scientific">Lepeophtheirus salmonis</name>
    <name type="common">Salmon louse</name>
    <name type="synonym">Caligus salmonis</name>
    <dbReference type="NCBI Taxonomy" id="72036"/>
    <lineage>
        <taxon>Eukaryota</taxon>
        <taxon>Metazoa</taxon>
        <taxon>Ecdysozoa</taxon>
        <taxon>Arthropoda</taxon>
        <taxon>Crustacea</taxon>
        <taxon>Multicrustacea</taxon>
        <taxon>Hexanauplia</taxon>
        <taxon>Copepoda</taxon>
        <taxon>Siphonostomatoida</taxon>
        <taxon>Caligidae</taxon>
        <taxon>Lepeophtheirus</taxon>
    </lineage>
</organism>
<evidence type="ECO:0000256" key="1">
    <source>
        <dbReference type="ARBA" id="ARBA00000798"/>
    </source>
</evidence>
<dbReference type="PANTHER" id="PTHR18896:SF76">
    <property type="entry name" value="PHOSPHOLIPASE"/>
    <property type="match status" value="1"/>
</dbReference>
<feature type="region of interest" description="Disordered" evidence="4">
    <location>
        <begin position="201"/>
        <end position="221"/>
    </location>
</feature>
<keyword evidence="3" id="KW-0443">Lipid metabolism</keyword>
<dbReference type="Proteomes" id="UP000675881">
    <property type="component" value="Chromosome 5"/>
</dbReference>
<dbReference type="InterPro" id="IPR015679">
    <property type="entry name" value="PLipase_D_fam"/>
</dbReference>
<dbReference type="OrthoDB" id="14911at2759"/>
<dbReference type="AlphaFoldDB" id="A0A7R8H9K4"/>
<dbReference type="PANTHER" id="PTHR18896">
    <property type="entry name" value="PHOSPHOLIPASE D"/>
    <property type="match status" value="1"/>
</dbReference>
<dbReference type="GO" id="GO:0009395">
    <property type="term" value="P:phospholipid catabolic process"/>
    <property type="evidence" value="ECO:0007669"/>
    <property type="project" value="TreeGrafter"/>
</dbReference>
<dbReference type="SUPFAM" id="SSF56024">
    <property type="entry name" value="Phospholipase D/nuclease"/>
    <property type="match status" value="1"/>
</dbReference>
<comment type="catalytic activity">
    <reaction evidence="1">
        <text>a 1,2-diacyl-sn-glycero-3-phosphocholine + H2O = a 1,2-diacyl-sn-glycero-3-phosphate + choline + H(+)</text>
        <dbReference type="Rhea" id="RHEA:14445"/>
        <dbReference type="ChEBI" id="CHEBI:15354"/>
        <dbReference type="ChEBI" id="CHEBI:15377"/>
        <dbReference type="ChEBI" id="CHEBI:15378"/>
        <dbReference type="ChEBI" id="CHEBI:57643"/>
        <dbReference type="ChEBI" id="CHEBI:58608"/>
        <dbReference type="EC" id="3.1.4.4"/>
    </reaction>
</comment>
<name>A0A7R8H9K4_LEPSM</name>
<protein>
    <submittedName>
        <fullName evidence="5">PLD1_2</fullName>
        <ecNumber evidence="5">3.1.4.4</ecNumber>
    </submittedName>
</protein>
<feature type="region of interest" description="Disordered" evidence="4">
    <location>
        <begin position="525"/>
        <end position="559"/>
    </location>
</feature>
<dbReference type="Pfam" id="PF00787">
    <property type="entry name" value="PX"/>
    <property type="match status" value="1"/>
</dbReference>
<evidence type="ECO:0000313" key="5">
    <source>
        <dbReference type="EMBL" id="CAF2951087.1"/>
    </source>
</evidence>
<sequence>MSLPHYPLSNGLAEAAVKLFKVLVGKTSKSGDITSDEFGKGVRSHSVPPSNLITRLINKESGMTKSDSKSIQNGSSKEQAATELCDIPNKQNGGEFSVPGIILDNINGIKSKMEENINDFDSERDSREFDNGFMPGVPIEVKITEVDRRLTRRLNPYLYSIQIKHGIYVWTVRRRYHHFWHLHQTWLNMIRRIPSKLDCQSSNESLSETSDDGSNPLKLPRFPRRPDTLFTGDKIGLRMRQLENYLRSIVNNDNFKNHLETATFLFGGHGCPFSDGENGKKIWLIVQESFVMGINPKNSEVRLVLLFDKDFTVTSGLKQTGSRKGVRLTNLTRGLNLKTWTNRKRLEWTQALDAAIRNEYGQAFIRETRFGSFSPVRNNQGVAWFVDGKNYMTAVADVIESAKEEIFIADWWLSPEIYLKRGVLEQKKYRLDTLLKRKAAKLQLALSLNSLYTKRTLSGSNIKILRHPDHSSAYLNDHLWAHHEKLSTTQKTPKTIPSSMSTSSRLNNNGVGAFGHIAYVPKTAHETNVEEKSDDGSIYSSNSNISDEEGTTDGLGWWN</sequence>
<dbReference type="GO" id="GO:0060627">
    <property type="term" value="P:regulation of vesicle-mediated transport"/>
    <property type="evidence" value="ECO:0007669"/>
    <property type="project" value="TreeGrafter"/>
</dbReference>
<dbReference type="GO" id="GO:0035091">
    <property type="term" value="F:phosphatidylinositol binding"/>
    <property type="evidence" value="ECO:0007669"/>
    <property type="project" value="InterPro"/>
</dbReference>